<dbReference type="InterPro" id="IPR037094">
    <property type="entry name" value="Glyco_hydro_38_cen_sf"/>
</dbReference>
<evidence type="ECO:0000313" key="12">
    <source>
        <dbReference type="EMBL" id="KAB7496292.1"/>
    </source>
</evidence>
<evidence type="ECO:0000256" key="3">
    <source>
        <dbReference type="ARBA" id="ARBA00012752"/>
    </source>
</evidence>
<dbReference type="Proteomes" id="UP000326759">
    <property type="component" value="Unassembled WGS sequence"/>
</dbReference>
<dbReference type="Pfam" id="PF09261">
    <property type="entry name" value="Alpha-mann_mid"/>
    <property type="match status" value="1"/>
</dbReference>
<dbReference type="InterPro" id="IPR050843">
    <property type="entry name" value="Glycosyl_Hydrlase_38"/>
</dbReference>
<dbReference type="Gene3D" id="2.70.98.30">
    <property type="entry name" value="Golgi alpha-mannosidase II, domain 4"/>
    <property type="match status" value="1"/>
</dbReference>
<dbReference type="InterPro" id="IPR011682">
    <property type="entry name" value="Glyco_hydro_38_C"/>
</dbReference>
<evidence type="ECO:0000256" key="4">
    <source>
        <dbReference type="ARBA" id="ARBA00022723"/>
    </source>
</evidence>
<accession>A0A5N5SQV2</accession>
<comment type="cofactor">
    <cofactor evidence="10">
        <name>Zn(2+)</name>
        <dbReference type="ChEBI" id="CHEBI:29105"/>
    </cofactor>
    <text evidence="10">Binds 1 zinc ion per subunit.</text>
</comment>
<keyword evidence="8" id="KW-0325">Glycoprotein</keyword>
<dbReference type="InterPro" id="IPR011330">
    <property type="entry name" value="Glyco_hydro/deAcase_b/a-brl"/>
</dbReference>
<dbReference type="FunFam" id="1.20.1270.50:FF:000002">
    <property type="entry name" value="Alpha-mannosidase"/>
    <property type="match status" value="1"/>
</dbReference>
<keyword evidence="5 10" id="KW-0378">Hydrolase</keyword>
<evidence type="ECO:0000256" key="5">
    <source>
        <dbReference type="ARBA" id="ARBA00022801"/>
    </source>
</evidence>
<comment type="caution">
    <text evidence="12">The sequence shown here is derived from an EMBL/GenBank/DDBJ whole genome shotgun (WGS) entry which is preliminary data.</text>
</comment>
<evidence type="ECO:0000256" key="2">
    <source>
        <dbReference type="ARBA" id="ARBA00009792"/>
    </source>
</evidence>
<evidence type="ECO:0000256" key="7">
    <source>
        <dbReference type="ARBA" id="ARBA00023157"/>
    </source>
</evidence>
<dbReference type="AlphaFoldDB" id="A0A5N5SQV2"/>
<evidence type="ECO:0000256" key="9">
    <source>
        <dbReference type="ARBA" id="ARBA00023295"/>
    </source>
</evidence>
<keyword evidence="10" id="KW-0732">Signal</keyword>
<dbReference type="GO" id="GO:0005764">
    <property type="term" value="C:lysosome"/>
    <property type="evidence" value="ECO:0007669"/>
    <property type="project" value="TreeGrafter"/>
</dbReference>
<dbReference type="FunFam" id="3.20.110.10:FF:000001">
    <property type="entry name" value="Alpha-mannosidase"/>
    <property type="match status" value="1"/>
</dbReference>
<dbReference type="EMBL" id="SEYY01021540">
    <property type="protein sequence ID" value="KAB7496292.1"/>
    <property type="molecule type" value="Genomic_DNA"/>
</dbReference>
<dbReference type="InterPro" id="IPR015341">
    <property type="entry name" value="Glyco_hydro_38_cen"/>
</dbReference>
<feature type="domain" description="Glycoside hydrolase family 38 central" evidence="11">
    <location>
        <begin position="353"/>
        <end position="426"/>
    </location>
</feature>
<dbReference type="FunFam" id="1.20.1270.50:FF:000003">
    <property type="entry name" value="Alpha-mannosidase"/>
    <property type="match status" value="1"/>
</dbReference>
<dbReference type="SUPFAM" id="SSF74650">
    <property type="entry name" value="Galactose mutarotase-like"/>
    <property type="match status" value="1"/>
</dbReference>
<keyword evidence="4 10" id="KW-0479">Metal-binding</keyword>
<evidence type="ECO:0000256" key="10">
    <source>
        <dbReference type="RuleBase" id="RU361199"/>
    </source>
</evidence>
<dbReference type="Pfam" id="PF07748">
    <property type="entry name" value="Glyco_hydro_38C"/>
    <property type="match status" value="1"/>
</dbReference>
<comment type="similarity">
    <text evidence="2 10">Belongs to the glycosyl hydrolase 38 family.</text>
</comment>
<keyword evidence="6 10" id="KW-0862">Zinc</keyword>
<dbReference type="InterPro" id="IPR011013">
    <property type="entry name" value="Gal_mutarotase_sf_dom"/>
</dbReference>
<dbReference type="InterPro" id="IPR000602">
    <property type="entry name" value="Glyco_hydro_38_N"/>
</dbReference>
<evidence type="ECO:0000256" key="6">
    <source>
        <dbReference type="ARBA" id="ARBA00022833"/>
    </source>
</evidence>
<dbReference type="EC" id="3.2.1.-" evidence="10"/>
<dbReference type="PANTHER" id="PTHR11607">
    <property type="entry name" value="ALPHA-MANNOSIDASE"/>
    <property type="match status" value="1"/>
</dbReference>
<dbReference type="Gene3D" id="3.20.110.10">
    <property type="entry name" value="Glycoside hydrolase 38, N terminal domain"/>
    <property type="match status" value="1"/>
</dbReference>
<feature type="signal peptide" evidence="10">
    <location>
        <begin position="1"/>
        <end position="19"/>
    </location>
</feature>
<protein>
    <recommendedName>
        <fullName evidence="3 10">Alpha-mannosidase</fullName>
        <ecNumber evidence="10">3.2.1.-</ecNumber>
    </recommendedName>
</protein>
<comment type="catalytic activity">
    <reaction evidence="1">
        <text>Hydrolysis of terminal, non-reducing alpha-D-mannose residues in alpha-D-mannosides.</text>
        <dbReference type="EC" id="3.2.1.24"/>
    </reaction>
</comment>
<dbReference type="InterPro" id="IPR027291">
    <property type="entry name" value="Glyco_hydro_38_N_sf"/>
</dbReference>
<keyword evidence="9 10" id="KW-0326">Glycosidase</keyword>
<dbReference type="CDD" id="cd10810">
    <property type="entry name" value="GH38N_AMII_LAM_like"/>
    <property type="match status" value="1"/>
</dbReference>
<dbReference type="PANTHER" id="PTHR11607:SF3">
    <property type="entry name" value="LYSOSOMAL ALPHA-MANNOSIDASE"/>
    <property type="match status" value="1"/>
</dbReference>
<dbReference type="SUPFAM" id="SSF88688">
    <property type="entry name" value="Families 57/38 glycoside transferase middle domain"/>
    <property type="match status" value="1"/>
</dbReference>
<sequence>MKILILAFILPSLLQGVISNPSCAELKPGMINVHLVCHTHDDVGWLKTVDQYYYGSRKDIESDGVQYILDSVIPYLKDDPNKKFIYVESAFFFRWWDEQDEEMRNDVKTLVNNGQLEFINGGWCMNDEAAAHYNSIIDQMTVGLVRLNDTFGPASFPRIAWQIDPFGHSREQASLAAQMGMDGFFFGRLDYADKDNRWANKELEMIWKGSQSLGEESWIFTGALPNMYFAPSGFCFDIFCGDDPIMDDPRLEDYNKDQKVSDFIDVVNNYASGYKTSNVFVTMGADFQYVYAGSWYKNLDKLIKYVNELQSNGSNINLVYSTPSCYLDALYNENTTWPTKSDDFFPYASDSHTYWTGYFTSRPTLKGFERQGNNLLQVVKQFASLTGSDRDSSITTLAEAMGVAQHHDAVTGTSKQHVADDYSLMLSKGFDNARGLLSKGFSYFTGNDESTEFTYCPLLNISSCSYLEGKTSFVVNVYNSIGRPKSFYVRVPVEDSLNYTVQDQQGNFLESQVVPLPVQILNLPGRTSNLGYDLVFYAENIPALGALQYLVEVDSEDSSRKRSSVQSRKMETLIGKDTVVENKLTQDWRWYKGMEGDNSAPENRASGAYIFRPDGDSQQVSEQVTTTVYEGPLVEEIHQEWASWVTQIIRTYQDKDYVEIEWLVGPIPISDSVGKEIVNVLEWGDFATDDTFYTDANGREMIKMSIL</sequence>
<reference evidence="12 13" key="1">
    <citation type="journal article" date="2019" name="PLoS Biol.">
        <title>Sex chromosomes control vertical transmission of feminizing Wolbachia symbionts in an isopod.</title>
        <authorList>
            <person name="Becking T."/>
            <person name="Chebbi M.A."/>
            <person name="Giraud I."/>
            <person name="Moumen B."/>
            <person name="Laverre T."/>
            <person name="Caubet Y."/>
            <person name="Peccoud J."/>
            <person name="Gilbert C."/>
            <person name="Cordaux R."/>
        </authorList>
    </citation>
    <scope>NUCLEOTIDE SEQUENCE [LARGE SCALE GENOMIC DNA]</scope>
    <source>
        <strain evidence="12">ANa2</strain>
        <tissue evidence="12">Whole body excluding digestive tract and cuticle</tissue>
    </source>
</reference>
<dbReference type="OrthoDB" id="2016903at2759"/>
<evidence type="ECO:0000313" key="13">
    <source>
        <dbReference type="Proteomes" id="UP000326759"/>
    </source>
</evidence>
<dbReference type="Gene3D" id="1.20.1270.50">
    <property type="entry name" value="Glycoside hydrolase family 38, central domain"/>
    <property type="match status" value="2"/>
</dbReference>
<gene>
    <name evidence="12" type="ORF">Anas_12214</name>
</gene>
<dbReference type="GO" id="GO:0006013">
    <property type="term" value="P:mannose metabolic process"/>
    <property type="evidence" value="ECO:0007669"/>
    <property type="project" value="InterPro"/>
</dbReference>
<evidence type="ECO:0000259" key="11">
    <source>
        <dbReference type="SMART" id="SM00872"/>
    </source>
</evidence>
<proteinExistence type="inferred from homology"/>
<name>A0A5N5SQV2_9CRUS</name>
<dbReference type="Pfam" id="PF01074">
    <property type="entry name" value="Glyco_hydro_38N"/>
    <property type="match status" value="1"/>
</dbReference>
<dbReference type="SMART" id="SM00872">
    <property type="entry name" value="Alpha-mann_mid"/>
    <property type="match status" value="1"/>
</dbReference>
<keyword evidence="13" id="KW-1185">Reference proteome</keyword>
<dbReference type="GO" id="GO:0046872">
    <property type="term" value="F:metal ion binding"/>
    <property type="evidence" value="ECO:0007669"/>
    <property type="project" value="UniProtKB-KW"/>
</dbReference>
<organism evidence="12 13">
    <name type="scientific">Armadillidium nasatum</name>
    <dbReference type="NCBI Taxonomy" id="96803"/>
    <lineage>
        <taxon>Eukaryota</taxon>
        <taxon>Metazoa</taxon>
        <taxon>Ecdysozoa</taxon>
        <taxon>Arthropoda</taxon>
        <taxon>Crustacea</taxon>
        <taxon>Multicrustacea</taxon>
        <taxon>Malacostraca</taxon>
        <taxon>Eumalacostraca</taxon>
        <taxon>Peracarida</taxon>
        <taxon>Isopoda</taxon>
        <taxon>Oniscidea</taxon>
        <taxon>Crinocheta</taxon>
        <taxon>Armadillidiidae</taxon>
        <taxon>Armadillidium</taxon>
    </lineage>
</organism>
<evidence type="ECO:0000256" key="1">
    <source>
        <dbReference type="ARBA" id="ARBA00000365"/>
    </source>
</evidence>
<dbReference type="GO" id="GO:0004559">
    <property type="term" value="F:alpha-mannosidase activity"/>
    <property type="evidence" value="ECO:0007669"/>
    <property type="project" value="UniProtKB-EC"/>
</dbReference>
<feature type="chain" id="PRO_5024510911" description="Alpha-mannosidase" evidence="10">
    <location>
        <begin position="20"/>
        <end position="707"/>
    </location>
</feature>
<dbReference type="InterPro" id="IPR013780">
    <property type="entry name" value="Glyco_hydro_b"/>
</dbReference>
<evidence type="ECO:0000256" key="8">
    <source>
        <dbReference type="ARBA" id="ARBA00023180"/>
    </source>
</evidence>
<keyword evidence="7" id="KW-1015">Disulfide bond</keyword>
<dbReference type="SUPFAM" id="SSF88713">
    <property type="entry name" value="Glycoside hydrolase/deacetylase"/>
    <property type="match status" value="1"/>
</dbReference>
<dbReference type="GO" id="GO:0030246">
    <property type="term" value="F:carbohydrate binding"/>
    <property type="evidence" value="ECO:0007669"/>
    <property type="project" value="InterPro"/>
</dbReference>
<dbReference type="InterPro" id="IPR028995">
    <property type="entry name" value="Glyco_hydro_57/38_cen_sf"/>
</dbReference>
<dbReference type="Gene3D" id="2.60.40.1180">
    <property type="entry name" value="Golgi alpha-mannosidase II"/>
    <property type="match status" value="1"/>
</dbReference>